<feature type="chain" id="PRO_5023840874" description="Thioredoxin-like fold domain-containing protein" evidence="1">
    <location>
        <begin position="24"/>
        <end position="220"/>
    </location>
</feature>
<protein>
    <recommendedName>
        <fullName evidence="2">Thioredoxin-like fold domain-containing protein</fullName>
    </recommendedName>
</protein>
<dbReference type="Gramene" id="TVU07240">
    <property type="protein sequence ID" value="TVU07240"/>
    <property type="gene ID" value="EJB05_47287"/>
</dbReference>
<dbReference type="PROSITE" id="PS51257">
    <property type="entry name" value="PROKAR_LIPOPROTEIN"/>
    <property type="match status" value="1"/>
</dbReference>
<dbReference type="PANTHER" id="PTHR33875:SF3">
    <property type="entry name" value="OS04G0227500 PROTEIN"/>
    <property type="match status" value="1"/>
</dbReference>
<evidence type="ECO:0000313" key="3">
    <source>
        <dbReference type="EMBL" id="TVU07240.1"/>
    </source>
</evidence>
<feature type="signal peptide" evidence="1">
    <location>
        <begin position="1"/>
        <end position="23"/>
    </location>
</feature>
<dbReference type="PANTHER" id="PTHR33875">
    <property type="entry name" value="OS09G0542200 PROTEIN"/>
    <property type="match status" value="1"/>
</dbReference>
<dbReference type="Pfam" id="PF13462">
    <property type="entry name" value="Thioredoxin_4"/>
    <property type="match status" value="1"/>
</dbReference>
<dbReference type="EMBL" id="RWGY01000045">
    <property type="protein sequence ID" value="TVU07240.1"/>
    <property type="molecule type" value="Genomic_DNA"/>
</dbReference>
<comment type="caution">
    <text evidence="3">The sequence shown here is derived from an EMBL/GenBank/DDBJ whole genome shotgun (WGS) entry which is preliminary data.</text>
</comment>
<dbReference type="Gene3D" id="3.40.30.10">
    <property type="entry name" value="Glutaredoxin"/>
    <property type="match status" value="1"/>
</dbReference>
<dbReference type="Proteomes" id="UP000324897">
    <property type="component" value="Unassembled WGS sequence"/>
</dbReference>
<keyword evidence="4" id="KW-1185">Reference proteome</keyword>
<dbReference type="InterPro" id="IPR012336">
    <property type="entry name" value="Thioredoxin-like_fold"/>
</dbReference>
<evidence type="ECO:0000259" key="2">
    <source>
        <dbReference type="Pfam" id="PF13462"/>
    </source>
</evidence>
<reference evidence="3 4" key="1">
    <citation type="journal article" date="2019" name="Sci. Rep.">
        <title>A high-quality genome of Eragrostis curvula grass provides insights into Poaceae evolution and supports new strategies to enhance forage quality.</title>
        <authorList>
            <person name="Carballo J."/>
            <person name="Santos B.A.C.M."/>
            <person name="Zappacosta D."/>
            <person name="Garbus I."/>
            <person name="Selva J.P."/>
            <person name="Gallo C.A."/>
            <person name="Diaz A."/>
            <person name="Albertini E."/>
            <person name="Caccamo M."/>
            <person name="Echenique V."/>
        </authorList>
    </citation>
    <scope>NUCLEOTIDE SEQUENCE [LARGE SCALE GENOMIC DNA]</scope>
    <source>
        <strain evidence="4">cv. Victoria</strain>
        <tissue evidence="3">Leaf</tissue>
    </source>
</reference>
<keyword evidence="1" id="KW-0732">Signal</keyword>
<name>A0A5J9T745_9POAL</name>
<dbReference type="AlphaFoldDB" id="A0A5J9T745"/>
<organism evidence="3 4">
    <name type="scientific">Eragrostis curvula</name>
    <name type="common">weeping love grass</name>
    <dbReference type="NCBI Taxonomy" id="38414"/>
    <lineage>
        <taxon>Eukaryota</taxon>
        <taxon>Viridiplantae</taxon>
        <taxon>Streptophyta</taxon>
        <taxon>Embryophyta</taxon>
        <taxon>Tracheophyta</taxon>
        <taxon>Spermatophyta</taxon>
        <taxon>Magnoliopsida</taxon>
        <taxon>Liliopsida</taxon>
        <taxon>Poales</taxon>
        <taxon>Poaceae</taxon>
        <taxon>PACMAD clade</taxon>
        <taxon>Chloridoideae</taxon>
        <taxon>Eragrostideae</taxon>
        <taxon>Eragrostidinae</taxon>
        <taxon>Eragrostis</taxon>
    </lineage>
</organism>
<dbReference type="InterPro" id="IPR036249">
    <property type="entry name" value="Thioredoxin-like_sf"/>
</dbReference>
<sequence length="220" mass="24527">MVSRVSLLLLAVIGCWACRGCLAQIPIPARTDGFVYGGKPLEWGETVVVEAFLDPVCRHSRHAWPELKKAVEHYNSRVSVVLHLFPNSYHSNALIGCRSIHAASKLNRSFVYPLLERFFKYQEGYYDETTYTKSRSTVADEITNNIVVPIIGQANLAAYKTGFNDSQSDQAARISFKNGCARGVPGTPYFFVNGIPLSDSDSPLDFNEWISIFDPLVAKM</sequence>
<dbReference type="OrthoDB" id="37297at2759"/>
<proteinExistence type="predicted"/>
<gene>
    <name evidence="3" type="ORF">EJB05_47287</name>
</gene>
<dbReference type="SUPFAM" id="SSF52833">
    <property type="entry name" value="Thioredoxin-like"/>
    <property type="match status" value="1"/>
</dbReference>
<feature type="domain" description="Thioredoxin-like fold" evidence="2">
    <location>
        <begin position="47"/>
        <end position="210"/>
    </location>
</feature>
<accession>A0A5J9T745</accession>
<evidence type="ECO:0000313" key="4">
    <source>
        <dbReference type="Proteomes" id="UP000324897"/>
    </source>
</evidence>
<evidence type="ECO:0000256" key="1">
    <source>
        <dbReference type="SAM" id="SignalP"/>
    </source>
</evidence>